<organism evidence="1 2">
    <name type="scientific">Lederbergia graminis</name>
    <dbReference type="NCBI Taxonomy" id="735518"/>
    <lineage>
        <taxon>Bacteria</taxon>
        <taxon>Bacillati</taxon>
        <taxon>Bacillota</taxon>
        <taxon>Bacilli</taxon>
        <taxon>Bacillales</taxon>
        <taxon>Bacillaceae</taxon>
        <taxon>Lederbergia</taxon>
    </lineage>
</organism>
<dbReference type="CDD" id="cd07820">
    <property type="entry name" value="SRPBCC_3"/>
    <property type="match status" value="1"/>
</dbReference>
<protein>
    <submittedName>
        <fullName evidence="1">Cell division protein</fullName>
    </submittedName>
</protein>
<reference evidence="2" key="1">
    <citation type="journal article" date="2019" name="Int. J. Syst. Evol. Microbiol.">
        <title>The Global Catalogue of Microorganisms (GCM) 10K type strain sequencing project: providing services to taxonomists for standard genome sequencing and annotation.</title>
        <authorList>
            <consortium name="The Broad Institute Genomics Platform"/>
            <consortium name="The Broad Institute Genome Sequencing Center for Infectious Disease"/>
            <person name="Wu L."/>
            <person name="Ma J."/>
        </authorList>
    </citation>
    <scope>NUCLEOTIDE SEQUENCE [LARGE SCALE GENOMIC DNA]</scope>
    <source>
        <strain evidence="2">CGMCC 1.12237</strain>
    </source>
</reference>
<dbReference type="GO" id="GO:0051301">
    <property type="term" value="P:cell division"/>
    <property type="evidence" value="ECO:0007669"/>
    <property type="project" value="UniProtKB-KW"/>
</dbReference>
<keyword evidence="1" id="KW-0131">Cell cycle</keyword>
<name>A0ABW0LE52_9BACI</name>
<comment type="caution">
    <text evidence="1">The sequence shown here is derived from an EMBL/GenBank/DDBJ whole genome shotgun (WGS) entry which is preliminary data.</text>
</comment>
<dbReference type="Proteomes" id="UP001596147">
    <property type="component" value="Unassembled WGS sequence"/>
</dbReference>
<gene>
    <name evidence="1" type="ORF">ACFPM4_05230</name>
</gene>
<sequence length="151" mass="17224">MPIIRHEIFIQAPIDICFDLARDVEIHTKTTTRTKEKAVGGVTQGLLEEGDHVTWEATHFGIKQKLTAKVTYLKKPTKFVDVMVKGAFHSFTHTHQFMEKEKGTIMVDIFEYKSPLGPLGVIADKLFLEKYMTEFIRSRAKALKKIAESSQ</sequence>
<keyword evidence="1" id="KW-0132">Cell division</keyword>
<dbReference type="Gene3D" id="3.30.530.20">
    <property type="match status" value="1"/>
</dbReference>
<dbReference type="RefSeq" id="WP_382348597.1">
    <property type="nucleotide sequence ID" value="NZ_JBHSMC010000003.1"/>
</dbReference>
<keyword evidence="2" id="KW-1185">Reference proteome</keyword>
<evidence type="ECO:0000313" key="2">
    <source>
        <dbReference type="Proteomes" id="UP001596147"/>
    </source>
</evidence>
<accession>A0ABW0LE52</accession>
<dbReference type="EMBL" id="JBHSMC010000003">
    <property type="protein sequence ID" value="MFC5464158.1"/>
    <property type="molecule type" value="Genomic_DNA"/>
</dbReference>
<dbReference type="InterPro" id="IPR023393">
    <property type="entry name" value="START-like_dom_sf"/>
</dbReference>
<proteinExistence type="predicted"/>
<evidence type="ECO:0000313" key="1">
    <source>
        <dbReference type="EMBL" id="MFC5464158.1"/>
    </source>
</evidence>
<dbReference type="SUPFAM" id="SSF55961">
    <property type="entry name" value="Bet v1-like"/>
    <property type="match status" value="1"/>
</dbReference>